<keyword evidence="4" id="KW-1185">Reference proteome</keyword>
<dbReference type="Pfam" id="PF00582">
    <property type="entry name" value="Usp"/>
    <property type="match status" value="2"/>
</dbReference>
<protein>
    <submittedName>
        <fullName evidence="3">Nucleotide-binding universal stress protein, UspA family</fullName>
    </submittedName>
</protein>
<dbReference type="AlphaFoldDB" id="A0A1M5RW09"/>
<name>A0A1M5RW09_9BACT</name>
<comment type="similarity">
    <text evidence="1">Belongs to the universal stress protein A family.</text>
</comment>
<dbReference type="PANTHER" id="PTHR46268:SF6">
    <property type="entry name" value="UNIVERSAL STRESS PROTEIN UP12"/>
    <property type="match status" value="1"/>
</dbReference>
<dbReference type="OrthoDB" id="1522603at2"/>
<evidence type="ECO:0000313" key="4">
    <source>
        <dbReference type="Proteomes" id="UP000184212"/>
    </source>
</evidence>
<evidence type="ECO:0000259" key="2">
    <source>
        <dbReference type="Pfam" id="PF00582"/>
    </source>
</evidence>
<proteinExistence type="inferred from homology"/>
<dbReference type="Gene3D" id="3.40.50.620">
    <property type="entry name" value="HUPs"/>
    <property type="match status" value="1"/>
</dbReference>
<reference evidence="3 4" key="1">
    <citation type="submission" date="2016-11" db="EMBL/GenBank/DDBJ databases">
        <authorList>
            <person name="Jaros S."/>
            <person name="Januszkiewicz K."/>
            <person name="Wedrychowicz H."/>
        </authorList>
    </citation>
    <scope>NUCLEOTIDE SEQUENCE [LARGE SCALE GENOMIC DNA]</scope>
    <source>
        <strain evidence="3 4">DSM 24574</strain>
    </source>
</reference>
<organism evidence="3 4">
    <name type="scientific">Chryseolinea serpens</name>
    <dbReference type="NCBI Taxonomy" id="947013"/>
    <lineage>
        <taxon>Bacteria</taxon>
        <taxon>Pseudomonadati</taxon>
        <taxon>Bacteroidota</taxon>
        <taxon>Cytophagia</taxon>
        <taxon>Cytophagales</taxon>
        <taxon>Fulvivirgaceae</taxon>
        <taxon>Chryseolinea</taxon>
    </lineage>
</organism>
<dbReference type="Gene3D" id="3.40.50.12370">
    <property type="match status" value="1"/>
</dbReference>
<dbReference type="PANTHER" id="PTHR46268">
    <property type="entry name" value="STRESS RESPONSE PROTEIN NHAX"/>
    <property type="match status" value="1"/>
</dbReference>
<accession>A0A1M5RW09</accession>
<feature type="domain" description="UspA" evidence="2">
    <location>
        <begin position="1"/>
        <end position="141"/>
    </location>
</feature>
<dbReference type="InterPro" id="IPR006015">
    <property type="entry name" value="Universal_stress_UspA"/>
</dbReference>
<dbReference type="Proteomes" id="UP000184212">
    <property type="component" value="Unassembled WGS sequence"/>
</dbReference>
<feature type="domain" description="UspA" evidence="2">
    <location>
        <begin position="220"/>
        <end position="270"/>
    </location>
</feature>
<dbReference type="InterPro" id="IPR006016">
    <property type="entry name" value="UspA"/>
</dbReference>
<dbReference type="RefSeq" id="WP_073136606.1">
    <property type="nucleotide sequence ID" value="NZ_FQWQ01000002.1"/>
</dbReference>
<sequence>MQKILVPCDFSDQTDQALSLALDIAHRSGGRVHLLHVVEPPVMHDNLIASSLTFETTLLSDLGEQSRERFAKLTARHGDDKLITQTDFGPRVGVMMNYIPTNDIDLVVAGTKGASGLKEFFIGSNAEKIVRNASCPVIAVKKKETLASLRDIVFPNAMEDGQEDLVMHVKALQHFLDATLHVVWINTPERFISDDVTQAQLQDFARHHMLKNCSLHIYNDKDEASGVINFTHGIKAGMIAMGTHGRHGLQHMLSGSIAEDVVNHVDCPVWTYIIRRK</sequence>
<dbReference type="CDD" id="cd00293">
    <property type="entry name" value="USP-like"/>
    <property type="match status" value="2"/>
</dbReference>
<dbReference type="InterPro" id="IPR014729">
    <property type="entry name" value="Rossmann-like_a/b/a_fold"/>
</dbReference>
<evidence type="ECO:0000313" key="3">
    <source>
        <dbReference type="EMBL" id="SHH30426.1"/>
    </source>
</evidence>
<gene>
    <name evidence="3" type="ORF">SAMN04488109_3611</name>
</gene>
<dbReference type="STRING" id="947013.SAMN04488109_3611"/>
<dbReference type="SUPFAM" id="SSF52402">
    <property type="entry name" value="Adenine nucleotide alpha hydrolases-like"/>
    <property type="match status" value="2"/>
</dbReference>
<dbReference type="EMBL" id="FQWQ01000002">
    <property type="protein sequence ID" value="SHH30426.1"/>
    <property type="molecule type" value="Genomic_DNA"/>
</dbReference>
<evidence type="ECO:0000256" key="1">
    <source>
        <dbReference type="ARBA" id="ARBA00008791"/>
    </source>
</evidence>
<dbReference type="PRINTS" id="PR01438">
    <property type="entry name" value="UNVRSLSTRESS"/>
</dbReference>